<dbReference type="AlphaFoldDB" id="A0A8E2ATU6"/>
<gene>
    <name evidence="1" type="ORF">OBBRIDRAFT_803681</name>
</gene>
<organism evidence="1 2">
    <name type="scientific">Obba rivulosa</name>
    <dbReference type="NCBI Taxonomy" id="1052685"/>
    <lineage>
        <taxon>Eukaryota</taxon>
        <taxon>Fungi</taxon>
        <taxon>Dikarya</taxon>
        <taxon>Basidiomycota</taxon>
        <taxon>Agaricomycotina</taxon>
        <taxon>Agaricomycetes</taxon>
        <taxon>Polyporales</taxon>
        <taxon>Gelatoporiaceae</taxon>
        <taxon>Obba</taxon>
    </lineage>
</organism>
<dbReference type="Pfam" id="PF24984">
    <property type="entry name" value="HEAT_EF3_GNC1"/>
    <property type="match status" value="1"/>
</dbReference>
<dbReference type="Gene3D" id="1.25.10.10">
    <property type="entry name" value="Leucine-rich Repeat Variant"/>
    <property type="match status" value="1"/>
</dbReference>
<proteinExistence type="predicted"/>
<dbReference type="OrthoDB" id="2110130at2759"/>
<keyword evidence="2" id="KW-1185">Reference proteome</keyword>
<dbReference type="InterPro" id="IPR011989">
    <property type="entry name" value="ARM-like"/>
</dbReference>
<evidence type="ECO:0000313" key="1">
    <source>
        <dbReference type="EMBL" id="OCH90858.1"/>
    </source>
</evidence>
<protein>
    <submittedName>
        <fullName evidence="1">Uncharacterized protein</fullName>
    </submittedName>
</protein>
<dbReference type="EMBL" id="KV722396">
    <property type="protein sequence ID" value="OCH90858.1"/>
    <property type="molecule type" value="Genomic_DNA"/>
</dbReference>
<sequence length="173" mass="18504">MCAVTAAAAASPAPASLKTVVVPAEDQLDISALFVADGLFAMPPLRSSLRSLLLTERSYSIIDDMAKLVDSAVTVRPFTPKLLPDFIMVESTIGDPEARSVVARAIATLQAGESTFMRAIINCQVEGFVSPDEVRTFYVEHDIGSEADTTVLESILSDKRVQASPGSRTTTRE</sequence>
<accession>A0A8E2ATU6</accession>
<reference evidence="1 2" key="1">
    <citation type="submission" date="2016-07" db="EMBL/GenBank/DDBJ databases">
        <title>Draft genome of the white-rot fungus Obba rivulosa 3A-2.</title>
        <authorList>
            <consortium name="DOE Joint Genome Institute"/>
            <person name="Miettinen O."/>
            <person name="Riley R."/>
            <person name="Acob R."/>
            <person name="Barry K."/>
            <person name="Cullen D."/>
            <person name="De Vries R."/>
            <person name="Hainaut M."/>
            <person name="Hatakka A."/>
            <person name="Henrissat B."/>
            <person name="Hilden K."/>
            <person name="Kuo R."/>
            <person name="Labutti K."/>
            <person name="Lipzen A."/>
            <person name="Makela M.R."/>
            <person name="Sandor L."/>
            <person name="Spatafora J.W."/>
            <person name="Grigoriev I.V."/>
            <person name="Hibbett D.S."/>
        </authorList>
    </citation>
    <scope>NUCLEOTIDE SEQUENCE [LARGE SCALE GENOMIC DNA]</scope>
    <source>
        <strain evidence="1 2">3A-2</strain>
    </source>
</reference>
<evidence type="ECO:0000313" key="2">
    <source>
        <dbReference type="Proteomes" id="UP000250043"/>
    </source>
</evidence>
<name>A0A8E2ATU6_9APHY</name>
<dbReference type="Proteomes" id="UP000250043">
    <property type="component" value="Unassembled WGS sequence"/>
</dbReference>